<proteinExistence type="predicted"/>
<dbReference type="EMBL" id="JANHOG010000464">
    <property type="protein sequence ID" value="KAJ3554101.1"/>
    <property type="molecule type" value="Genomic_DNA"/>
</dbReference>
<protein>
    <submittedName>
        <fullName evidence="1">Uncharacterized protein</fullName>
    </submittedName>
</protein>
<organism evidence="1 2">
    <name type="scientific">Phlebia brevispora</name>
    <dbReference type="NCBI Taxonomy" id="194682"/>
    <lineage>
        <taxon>Eukaryota</taxon>
        <taxon>Fungi</taxon>
        <taxon>Dikarya</taxon>
        <taxon>Basidiomycota</taxon>
        <taxon>Agaricomycotina</taxon>
        <taxon>Agaricomycetes</taxon>
        <taxon>Polyporales</taxon>
        <taxon>Meruliaceae</taxon>
        <taxon>Phlebia</taxon>
    </lineage>
</organism>
<keyword evidence="2" id="KW-1185">Reference proteome</keyword>
<evidence type="ECO:0000313" key="1">
    <source>
        <dbReference type="EMBL" id="KAJ3554101.1"/>
    </source>
</evidence>
<comment type="caution">
    <text evidence="1">The sequence shown here is derived from an EMBL/GenBank/DDBJ whole genome shotgun (WGS) entry which is preliminary data.</text>
</comment>
<reference evidence="1" key="1">
    <citation type="submission" date="2022-07" db="EMBL/GenBank/DDBJ databases">
        <title>Genome Sequence of Phlebia brevispora.</title>
        <authorList>
            <person name="Buettner E."/>
        </authorList>
    </citation>
    <scope>NUCLEOTIDE SEQUENCE</scope>
    <source>
        <strain evidence="1">MPL23</strain>
    </source>
</reference>
<evidence type="ECO:0000313" key="2">
    <source>
        <dbReference type="Proteomes" id="UP001148662"/>
    </source>
</evidence>
<accession>A0ACC1T6D5</accession>
<dbReference type="Proteomes" id="UP001148662">
    <property type="component" value="Unassembled WGS sequence"/>
</dbReference>
<name>A0ACC1T6D5_9APHY</name>
<gene>
    <name evidence="1" type="ORF">NM688_g3278</name>
</gene>
<sequence length="348" mass="38478">MGPMEAQAIVSVPQELIDMVLGFLRGDGKSLKACSLVCRAWVQSCHLHLFHKLNVNGRRFAGPEFLLLLQSSCTVPRSVRVLHVWSTAGLPETALQETAIAVLEKLPSLQKLTINIPLIKVEDTEQPLRWQHPGLQSLRLCLANSSVSEALQTYNFFSSIPLRHLTVYSHPLSDLLPSPQTIAELAAAVHGPPRWSVEALKVNVADRYAFMYYVHILQRILKKEALYSFATAEVVGSSQTAELTTLLNDCNALETLQLDLDSDVLSNEFGLYMLPGQSQPTDQTKFTLRSPRQYPSFPPHVGPDGHLLPLGPSQVLGNAHRLASFRENAHASSCSPDRCFPSPLSERC</sequence>